<name>A0AAE1DZA3_9GAST</name>
<gene>
    <name evidence="2" type="ORF">RRG08_004784</name>
</gene>
<reference evidence="2" key="1">
    <citation type="journal article" date="2023" name="G3 (Bethesda)">
        <title>A reference genome for the long-term kleptoplast-retaining sea slug Elysia crispata morphotype clarki.</title>
        <authorList>
            <person name="Eastman K.E."/>
            <person name="Pendleton A.L."/>
            <person name="Shaikh M.A."/>
            <person name="Suttiyut T."/>
            <person name="Ogas R."/>
            <person name="Tomko P."/>
            <person name="Gavelis G."/>
            <person name="Widhalm J.R."/>
            <person name="Wisecaver J.H."/>
        </authorList>
    </citation>
    <scope>NUCLEOTIDE SEQUENCE</scope>
    <source>
        <strain evidence="2">ECLA1</strain>
    </source>
</reference>
<dbReference type="Proteomes" id="UP001283361">
    <property type="component" value="Unassembled WGS sequence"/>
</dbReference>
<feature type="region of interest" description="Disordered" evidence="1">
    <location>
        <begin position="39"/>
        <end position="71"/>
    </location>
</feature>
<accession>A0AAE1DZA3</accession>
<comment type="caution">
    <text evidence="2">The sequence shown here is derived from an EMBL/GenBank/DDBJ whole genome shotgun (WGS) entry which is preliminary data.</text>
</comment>
<dbReference type="EMBL" id="JAWDGP010001758">
    <property type="protein sequence ID" value="KAK3788489.1"/>
    <property type="molecule type" value="Genomic_DNA"/>
</dbReference>
<keyword evidence="3" id="KW-1185">Reference proteome</keyword>
<evidence type="ECO:0000313" key="3">
    <source>
        <dbReference type="Proteomes" id="UP001283361"/>
    </source>
</evidence>
<protein>
    <submittedName>
        <fullName evidence="2">Uncharacterized protein</fullName>
    </submittedName>
</protein>
<feature type="compositionally biased region" description="Polar residues" evidence="1">
    <location>
        <begin position="44"/>
        <end position="60"/>
    </location>
</feature>
<evidence type="ECO:0000256" key="1">
    <source>
        <dbReference type="SAM" id="MobiDB-lite"/>
    </source>
</evidence>
<organism evidence="2 3">
    <name type="scientific">Elysia crispata</name>
    <name type="common">lettuce slug</name>
    <dbReference type="NCBI Taxonomy" id="231223"/>
    <lineage>
        <taxon>Eukaryota</taxon>
        <taxon>Metazoa</taxon>
        <taxon>Spiralia</taxon>
        <taxon>Lophotrochozoa</taxon>
        <taxon>Mollusca</taxon>
        <taxon>Gastropoda</taxon>
        <taxon>Heterobranchia</taxon>
        <taxon>Euthyneura</taxon>
        <taxon>Panpulmonata</taxon>
        <taxon>Sacoglossa</taxon>
        <taxon>Placobranchoidea</taxon>
        <taxon>Plakobranchidae</taxon>
        <taxon>Elysia</taxon>
    </lineage>
</organism>
<dbReference type="AlphaFoldDB" id="A0AAE1DZA3"/>
<evidence type="ECO:0000313" key="2">
    <source>
        <dbReference type="EMBL" id="KAK3788489.1"/>
    </source>
</evidence>
<proteinExistence type="predicted"/>
<sequence>MKADNTATANQILKGEPRPLEIMQRFGAGVEMEKARNKKLPTVQHRTMQGQEQETYNGSKSLDAGPGTPDILLRETSVYQPTTPHQRLHIDVYLGLRRIKYWD</sequence>